<dbReference type="PANTHER" id="PTHR22933:SF18">
    <property type="match status" value="1"/>
</dbReference>
<dbReference type="AlphaFoldDB" id="A0A1B0DFE8"/>
<dbReference type="InterPro" id="IPR002557">
    <property type="entry name" value="Chitin-bd_dom"/>
</dbReference>
<evidence type="ECO:0000313" key="2">
    <source>
        <dbReference type="Proteomes" id="UP000092462"/>
    </source>
</evidence>
<sequence>MMFGPNSGRPGIDFPNLSEIPQTSFSCKEQRYKGFFGDPETNCQVWHYCDLNGGQASFLCPNGTIFSQVALTCDWWFNVKCSTTPQLYVLNERLYKYILPFTPKFPEDYSGPLVDK</sequence>
<dbReference type="Gene3D" id="2.170.140.10">
    <property type="entry name" value="Chitin binding domain"/>
    <property type="match status" value="1"/>
</dbReference>
<evidence type="ECO:0000313" key="1">
    <source>
        <dbReference type="EnsemblMetazoa" id="PPAI006757-PA"/>
    </source>
</evidence>
<accession>A0A1B0DFE8</accession>
<keyword evidence="2" id="KW-1185">Reference proteome</keyword>
<dbReference type="EnsemblMetazoa" id="PPAI006757-RA">
    <property type="protein sequence ID" value="PPAI006757-PA"/>
    <property type="gene ID" value="PPAI006757"/>
</dbReference>
<reference evidence="1" key="1">
    <citation type="submission" date="2022-08" db="UniProtKB">
        <authorList>
            <consortium name="EnsemblMetazoa"/>
        </authorList>
    </citation>
    <scope>IDENTIFICATION</scope>
    <source>
        <strain evidence="1">Israel</strain>
    </source>
</reference>
<name>A0A1B0DFE8_PHLPP</name>
<organism evidence="1 2">
    <name type="scientific">Phlebotomus papatasi</name>
    <name type="common">Sandfly</name>
    <dbReference type="NCBI Taxonomy" id="29031"/>
    <lineage>
        <taxon>Eukaryota</taxon>
        <taxon>Metazoa</taxon>
        <taxon>Ecdysozoa</taxon>
        <taxon>Arthropoda</taxon>
        <taxon>Hexapoda</taxon>
        <taxon>Insecta</taxon>
        <taxon>Pterygota</taxon>
        <taxon>Neoptera</taxon>
        <taxon>Endopterygota</taxon>
        <taxon>Diptera</taxon>
        <taxon>Nematocera</taxon>
        <taxon>Psychodoidea</taxon>
        <taxon>Psychodidae</taxon>
        <taxon>Phlebotomus</taxon>
        <taxon>Phlebotomus</taxon>
    </lineage>
</organism>
<dbReference type="Pfam" id="PF01607">
    <property type="entry name" value="CBM_14"/>
    <property type="match status" value="1"/>
</dbReference>
<dbReference type="GO" id="GO:0008061">
    <property type="term" value="F:chitin binding"/>
    <property type="evidence" value="ECO:0007669"/>
    <property type="project" value="InterPro"/>
</dbReference>
<dbReference type="PANTHER" id="PTHR22933">
    <property type="entry name" value="FI18007P1-RELATED"/>
    <property type="match status" value="1"/>
</dbReference>
<proteinExistence type="predicted"/>
<dbReference type="VEuPathDB" id="VectorBase:PPAI006757"/>
<dbReference type="SUPFAM" id="SSF57625">
    <property type="entry name" value="Invertebrate chitin-binding proteins"/>
    <property type="match status" value="1"/>
</dbReference>
<dbReference type="Proteomes" id="UP000092462">
    <property type="component" value="Unassembled WGS sequence"/>
</dbReference>
<dbReference type="PROSITE" id="PS50940">
    <property type="entry name" value="CHIT_BIND_II"/>
    <property type="match status" value="1"/>
</dbReference>
<dbReference type="InterPro" id="IPR036508">
    <property type="entry name" value="Chitin-bd_dom_sf"/>
</dbReference>
<dbReference type="SMART" id="SM00494">
    <property type="entry name" value="ChtBD2"/>
    <property type="match status" value="1"/>
</dbReference>
<dbReference type="VEuPathDB" id="VectorBase:PPAPM1_001094"/>
<dbReference type="EMBL" id="AJVK01033425">
    <property type="status" value="NOT_ANNOTATED_CDS"/>
    <property type="molecule type" value="Genomic_DNA"/>
</dbReference>
<dbReference type="InterPro" id="IPR052976">
    <property type="entry name" value="Scoloptoxin-like"/>
</dbReference>
<protein>
    <submittedName>
        <fullName evidence="1">Uncharacterized protein</fullName>
    </submittedName>
</protein>
<dbReference type="GO" id="GO:0005576">
    <property type="term" value="C:extracellular region"/>
    <property type="evidence" value="ECO:0007669"/>
    <property type="project" value="InterPro"/>
</dbReference>